<dbReference type="PANTHER" id="PTHR30346">
    <property type="entry name" value="TRANSCRIPTIONAL DUAL REGULATOR HCAR-RELATED"/>
    <property type="match status" value="1"/>
</dbReference>
<keyword evidence="4" id="KW-0804">Transcription</keyword>
<dbReference type="PANTHER" id="PTHR30346:SF0">
    <property type="entry name" value="HCA OPERON TRANSCRIPTIONAL ACTIVATOR HCAR"/>
    <property type="match status" value="1"/>
</dbReference>
<evidence type="ECO:0000256" key="5">
    <source>
        <dbReference type="SAM" id="MobiDB-lite"/>
    </source>
</evidence>
<evidence type="ECO:0000313" key="7">
    <source>
        <dbReference type="EMBL" id="QPT53824.1"/>
    </source>
</evidence>
<evidence type="ECO:0000256" key="2">
    <source>
        <dbReference type="ARBA" id="ARBA00023015"/>
    </source>
</evidence>
<accession>A0A7T3CGM9</accession>
<evidence type="ECO:0000256" key="1">
    <source>
        <dbReference type="ARBA" id="ARBA00009437"/>
    </source>
</evidence>
<dbReference type="InterPro" id="IPR005119">
    <property type="entry name" value="LysR_subst-bd"/>
</dbReference>
<comment type="similarity">
    <text evidence="1">Belongs to the LysR transcriptional regulatory family.</text>
</comment>
<dbReference type="Pfam" id="PF03466">
    <property type="entry name" value="LysR_substrate"/>
    <property type="match status" value="1"/>
</dbReference>
<feature type="domain" description="LysR substrate-binding" evidence="6">
    <location>
        <begin position="54"/>
        <end position="243"/>
    </location>
</feature>
<proteinExistence type="inferred from homology"/>
<dbReference type="GO" id="GO:0003677">
    <property type="term" value="F:DNA binding"/>
    <property type="evidence" value="ECO:0007669"/>
    <property type="project" value="UniProtKB-KW"/>
</dbReference>
<sequence>MSHQPPHPLPGDAAPEHPTADVEAVCVEASDVHGTDDEPGTSASAHRPTVRPATGGLSVAFVPGIMPSKWFGRWQERFGARIPLDPVPLEEDGDPLAVLQRREAHAALLRPEAAPGSRDRDRWHAVPLYRERPVVVLPADHVLTLLDEVPVAELASERLLQDLAEVPAWARLRAEHLQAAGQIERELPAMRHTGDAVELVAAGLGLLVVPMSLARLHHRKDLVHRPVPDLPETEVHLVWPRLPEPQASGEQAAAEEAVIQEFVGITRGRRAGSSRGEAAQERPAPAGKRGRVSGDRTSAGSRRTRSPSSAPHRGRKTPRRGRRSPR</sequence>
<protein>
    <submittedName>
        <fullName evidence="7">Transcriptional regulator</fullName>
    </submittedName>
</protein>
<gene>
    <name evidence="7" type="ORF">I6G21_00985</name>
</gene>
<evidence type="ECO:0000259" key="6">
    <source>
        <dbReference type="Pfam" id="PF03466"/>
    </source>
</evidence>
<keyword evidence="3" id="KW-0238">DNA-binding</keyword>
<dbReference type="Gene3D" id="3.40.190.10">
    <property type="entry name" value="Periplasmic binding protein-like II"/>
    <property type="match status" value="2"/>
</dbReference>
<dbReference type="AlphaFoldDB" id="A0A7T3CGM9"/>
<organism evidence="7 8">
    <name type="scientific">Rothia kristinae</name>
    <dbReference type="NCBI Taxonomy" id="37923"/>
    <lineage>
        <taxon>Bacteria</taxon>
        <taxon>Bacillati</taxon>
        <taxon>Actinomycetota</taxon>
        <taxon>Actinomycetes</taxon>
        <taxon>Micrococcales</taxon>
        <taxon>Micrococcaceae</taxon>
        <taxon>Rothia</taxon>
    </lineage>
</organism>
<dbReference type="GeneID" id="93546696"/>
<dbReference type="SUPFAM" id="SSF53850">
    <property type="entry name" value="Periplasmic binding protein-like II"/>
    <property type="match status" value="1"/>
</dbReference>
<feature type="compositionally biased region" description="Polar residues" evidence="5">
    <location>
        <begin position="295"/>
        <end position="309"/>
    </location>
</feature>
<keyword evidence="2" id="KW-0805">Transcription regulation</keyword>
<dbReference type="KEGG" id="rkr:I6G21_00985"/>
<dbReference type="RefSeq" id="WP_129357377.1">
    <property type="nucleotide sequence ID" value="NZ_CP065738.1"/>
</dbReference>
<dbReference type="EMBL" id="CP065738">
    <property type="protein sequence ID" value="QPT53824.1"/>
    <property type="molecule type" value="Genomic_DNA"/>
</dbReference>
<dbReference type="GO" id="GO:0003700">
    <property type="term" value="F:DNA-binding transcription factor activity"/>
    <property type="evidence" value="ECO:0007669"/>
    <property type="project" value="TreeGrafter"/>
</dbReference>
<reference evidence="7 8" key="1">
    <citation type="submission" date="2020-12" db="EMBL/GenBank/DDBJ databases">
        <title>FDA dAtabase for Regulatory Grade micrObial Sequences (FDA-ARGOS): Supporting development and validation of Infectious Disease Dx tests.</title>
        <authorList>
            <person name="Sproer C."/>
            <person name="Gronow S."/>
            <person name="Severitt S."/>
            <person name="Schroder I."/>
            <person name="Tallon L."/>
            <person name="Sadzewicz L."/>
            <person name="Zhao X."/>
            <person name="Boylan J."/>
            <person name="Ott S."/>
            <person name="Bowen H."/>
            <person name="Vavikolanu K."/>
            <person name="Mehta A."/>
            <person name="Aluvathingal J."/>
            <person name="Nadendla S."/>
            <person name="Lowell S."/>
            <person name="Myers T."/>
            <person name="Yan Y."/>
            <person name="Sichtig H."/>
        </authorList>
    </citation>
    <scope>NUCLEOTIDE SEQUENCE [LARGE SCALE GENOMIC DNA]</scope>
    <source>
        <strain evidence="7 8">FDAARGOS_864</strain>
    </source>
</reference>
<feature type="region of interest" description="Disordered" evidence="5">
    <location>
        <begin position="265"/>
        <end position="326"/>
    </location>
</feature>
<evidence type="ECO:0000313" key="8">
    <source>
        <dbReference type="Proteomes" id="UP000594975"/>
    </source>
</evidence>
<evidence type="ECO:0000256" key="4">
    <source>
        <dbReference type="ARBA" id="ARBA00023163"/>
    </source>
</evidence>
<feature type="region of interest" description="Disordered" evidence="5">
    <location>
        <begin position="32"/>
        <end position="53"/>
    </location>
</feature>
<feature type="compositionally biased region" description="Basic residues" evidence="5">
    <location>
        <begin position="312"/>
        <end position="326"/>
    </location>
</feature>
<dbReference type="GO" id="GO:0032993">
    <property type="term" value="C:protein-DNA complex"/>
    <property type="evidence" value="ECO:0007669"/>
    <property type="project" value="TreeGrafter"/>
</dbReference>
<dbReference type="Proteomes" id="UP000594975">
    <property type="component" value="Chromosome"/>
</dbReference>
<name>A0A7T3CGM9_9MICC</name>
<evidence type="ECO:0000256" key="3">
    <source>
        <dbReference type="ARBA" id="ARBA00023125"/>
    </source>
</evidence>